<evidence type="ECO:0000313" key="2">
    <source>
        <dbReference type="EMBL" id="NVO32628.1"/>
    </source>
</evidence>
<accession>A0A7Y7PRF8</accession>
<reference evidence="2 3" key="1">
    <citation type="submission" date="2020-05" db="EMBL/GenBank/DDBJ databases">
        <title>Hymenobacter terrestris sp. nov. and Hymenobacter lapidiphilus sp. nov., isolated from regoliths in Antarctica.</title>
        <authorList>
            <person name="Sedlacek I."/>
            <person name="Pantucek R."/>
            <person name="Zeman M."/>
            <person name="Holochova P."/>
            <person name="Kralova S."/>
            <person name="Stankova E."/>
            <person name="Sedo O."/>
            <person name="Micenkova L."/>
            <person name="Svec P."/>
            <person name="Gupta V."/>
            <person name="Sood U."/>
            <person name="Korpole U.S."/>
            <person name="Lal R."/>
        </authorList>
    </citation>
    <scope>NUCLEOTIDE SEQUENCE [LARGE SCALE GENOMIC DNA]</scope>
    <source>
        <strain evidence="2 3">P5342</strain>
    </source>
</reference>
<dbReference type="PROSITE" id="PS51257">
    <property type="entry name" value="PROKAR_LIPOPROTEIN"/>
    <property type="match status" value="1"/>
</dbReference>
<evidence type="ECO:0000313" key="3">
    <source>
        <dbReference type="Proteomes" id="UP000565521"/>
    </source>
</evidence>
<gene>
    <name evidence="2" type="ORF">HW554_15535</name>
</gene>
<comment type="caution">
    <text evidence="2">The sequence shown here is derived from an EMBL/GenBank/DDBJ whole genome shotgun (WGS) entry which is preliminary data.</text>
</comment>
<proteinExistence type="predicted"/>
<dbReference type="AlphaFoldDB" id="A0A7Y7PRF8"/>
<dbReference type="Proteomes" id="UP000565521">
    <property type="component" value="Unassembled WGS sequence"/>
</dbReference>
<evidence type="ECO:0000256" key="1">
    <source>
        <dbReference type="SAM" id="SignalP"/>
    </source>
</evidence>
<dbReference type="EMBL" id="JABKAU010000033">
    <property type="protein sequence ID" value="NVO32628.1"/>
    <property type="molecule type" value="Genomic_DNA"/>
</dbReference>
<feature type="chain" id="PRO_5030613134" evidence="1">
    <location>
        <begin position="30"/>
        <end position="77"/>
    </location>
</feature>
<protein>
    <submittedName>
        <fullName evidence="2">Uncharacterized protein</fullName>
    </submittedName>
</protein>
<name>A0A7Y7PRF8_9BACT</name>
<dbReference type="RefSeq" id="WP_176909500.1">
    <property type="nucleotide sequence ID" value="NZ_JABKAU010000033.1"/>
</dbReference>
<keyword evidence="3" id="KW-1185">Reference proteome</keyword>
<organism evidence="2 3">
    <name type="scientific">Hymenobacter lapidiphilus</name>
    <dbReference type="NCBI Taxonomy" id="2608003"/>
    <lineage>
        <taxon>Bacteria</taxon>
        <taxon>Pseudomonadati</taxon>
        <taxon>Bacteroidota</taxon>
        <taxon>Cytophagia</taxon>
        <taxon>Cytophagales</taxon>
        <taxon>Hymenobacteraceae</taxon>
        <taxon>Hymenobacter</taxon>
    </lineage>
</organism>
<sequence length="77" mass="7864">MRTFRLLLLAGIVAATSLASCQTSRLALAAQPANVFGSLPEYAPADSAGTVVLLHDSQGPQATRALLPAGEAALFGR</sequence>
<feature type="signal peptide" evidence="1">
    <location>
        <begin position="1"/>
        <end position="29"/>
    </location>
</feature>
<keyword evidence="1" id="KW-0732">Signal</keyword>